<evidence type="ECO:0000313" key="2">
    <source>
        <dbReference type="Proteomes" id="UP001247620"/>
    </source>
</evidence>
<dbReference type="InterPro" id="IPR043519">
    <property type="entry name" value="NT_sf"/>
</dbReference>
<sequence length="306" mass="35646">MVEIKKNILATLAYFDVFNYPLTREEIALFLPVKYESALFDIAMACLVGNRLIYRFDKFYSLKNDPYLVQRRNDGNQKAFEMVKTARKVGNILIKFPYVRGIAISGSLSKNYADDESDIDLFIITAPNRLWIARTLMHCFKKLAFLVKLENYLCMNYYIDEQQLEIPEKNIYTATEVVTLIPIQGDTTFADFFAANAWTRNYLPNHIMRVSTAKSLTKMALKSTIEWLFNNYWGEKLDNRLMKITTSRWNRKTAEKKLNNHGMLLAMATGKHYAKPDPENFQFKLISRYETKIAQLLVENHHSVAN</sequence>
<comment type="caution">
    <text evidence="1">The sequence shown here is derived from an EMBL/GenBank/DDBJ whole genome shotgun (WGS) entry which is preliminary data.</text>
</comment>
<protein>
    <submittedName>
        <fullName evidence="1">Nucleotidyltransferase</fullName>
    </submittedName>
</protein>
<proteinExistence type="predicted"/>
<dbReference type="SUPFAM" id="SSF81301">
    <property type="entry name" value="Nucleotidyltransferase"/>
    <property type="match status" value="1"/>
</dbReference>
<name>A0ABU1TDG7_9SPHI</name>
<dbReference type="Proteomes" id="UP001247620">
    <property type="component" value="Unassembled WGS sequence"/>
</dbReference>
<reference evidence="1 2" key="1">
    <citation type="submission" date="2023-07" db="EMBL/GenBank/DDBJ databases">
        <title>Sorghum-associated microbial communities from plants grown in Nebraska, USA.</title>
        <authorList>
            <person name="Schachtman D."/>
        </authorList>
    </citation>
    <scope>NUCLEOTIDE SEQUENCE [LARGE SCALE GENOMIC DNA]</scope>
    <source>
        <strain evidence="1 2">3262</strain>
    </source>
</reference>
<gene>
    <name evidence="1" type="ORF">J2W55_003217</name>
</gene>
<accession>A0ABU1TDG7</accession>
<organism evidence="1 2">
    <name type="scientific">Mucilaginibacter pocheonensis</name>
    <dbReference type="NCBI Taxonomy" id="398050"/>
    <lineage>
        <taxon>Bacteria</taxon>
        <taxon>Pseudomonadati</taxon>
        <taxon>Bacteroidota</taxon>
        <taxon>Sphingobacteriia</taxon>
        <taxon>Sphingobacteriales</taxon>
        <taxon>Sphingobacteriaceae</taxon>
        <taxon>Mucilaginibacter</taxon>
    </lineage>
</organism>
<dbReference type="EMBL" id="JAVDUU010000003">
    <property type="protein sequence ID" value="MDR6943364.1"/>
    <property type="molecule type" value="Genomic_DNA"/>
</dbReference>
<keyword evidence="2" id="KW-1185">Reference proteome</keyword>
<dbReference type="RefSeq" id="WP_310097467.1">
    <property type="nucleotide sequence ID" value="NZ_JAVDUU010000003.1"/>
</dbReference>
<evidence type="ECO:0000313" key="1">
    <source>
        <dbReference type="EMBL" id="MDR6943364.1"/>
    </source>
</evidence>